<gene>
    <name evidence="2" type="ORF">L9F63_000403</name>
</gene>
<keyword evidence="3" id="KW-1185">Reference proteome</keyword>
<dbReference type="GO" id="GO:0015179">
    <property type="term" value="F:L-amino acid transmembrane transporter activity"/>
    <property type="evidence" value="ECO:0007669"/>
    <property type="project" value="TreeGrafter"/>
</dbReference>
<keyword evidence="1" id="KW-0812">Transmembrane</keyword>
<dbReference type="Proteomes" id="UP001233999">
    <property type="component" value="Unassembled WGS sequence"/>
</dbReference>
<keyword evidence="1" id="KW-0472">Membrane</keyword>
<proteinExistence type="predicted"/>
<name>A0AAD8ET81_DIPPU</name>
<dbReference type="AlphaFoldDB" id="A0AAD8ET81"/>
<feature type="non-terminal residue" evidence="2">
    <location>
        <position position="1"/>
    </location>
</feature>
<dbReference type="InterPro" id="IPR050598">
    <property type="entry name" value="AminoAcid_Transporter"/>
</dbReference>
<keyword evidence="1" id="KW-1133">Transmembrane helix</keyword>
<evidence type="ECO:0000256" key="1">
    <source>
        <dbReference type="SAM" id="Phobius"/>
    </source>
</evidence>
<dbReference type="PANTHER" id="PTHR11785:SF531">
    <property type="entry name" value="LARGE NEUTRAL AMINO ACIDS TRANSPORTER SMALL SUBUNIT 1"/>
    <property type="match status" value="1"/>
</dbReference>
<dbReference type="EMBL" id="JASPKZ010000017">
    <property type="protein sequence ID" value="KAJ9601436.1"/>
    <property type="molecule type" value="Genomic_DNA"/>
</dbReference>
<feature type="transmembrane region" description="Helical" evidence="1">
    <location>
        <begin position="72"/>
        <end position="90"/>
    </location>
</feature>
<evidence type="ECO:0000313" key="2">
    <source>
        <dbReference type="EMBL" id="KAJ9601436.1"/>
    </source>
</evidence>
<protein>
    <submittedName>
        <fullName evidence="2">Uncharacterized protein</fullName>
    </submittedName>
</protein>
<accession>A0AAD8ET81</accession>
<feature type="transmembrane region" description="Helical" evidence="1">
    <location>
        <begin position="42"/>
        <end position="60"/>
    </location>
</feature>
<sequence length="97" mass="10089">MPSSRKGSTKYSEVPEKDGVIAGKDAVSTGDDEICLKAKMSLLNGVTVIVGSIIGSGIFVSPTGVLVNTGSVNLSLVVWVISGVFSMYNANIDSNMY</sequence>
<evidence type="ECO:0000313" key="3">
    <source>
        <dbReference type="Proteomes" id="UP001233999"/>
    </source>
</evidence>
<reference evidence="2" key="1">
    <citation type="journal article" date="2023" name="IScience">
        <title>Live-bearing cockroach genome reveals convergent evolutionary mechanisms linked to viviparity in insects and beyond.</title>
        <authorList>
            <person name="Fouks B."/>
            <person name="Harrison M.C."/>
            <person name="Mikhailova A.A."/>
            <person name="Marchal E."/>
            <person name="English S."/>
            <person name="Carruthers M."/>
            <person name="Jennings E.C."/>
            <person name="Chiamaka E.L."/>
            <person name="Frigard R.A."/>
            <person name="Pippel M."/>
            <person name="Attardo G.M."/>
            <person name="Benoit J.B."/>
            <person name="Bornberg-Bauer E."/>
            <person name="Tobe S.S."/>
        </authorList>
    </citation>
    <scope>NUCLEOTIDE SEQUENCE</scope>
    <source>
        <strain evidence="2">Stay&amp;Tobe</strain>
    </source>
</reference>
<dbReference type="PANTHER" id="PTHR11785">
    <property type="entry name" value="AMINO ACID TRANSPORTER"/>
    <property type="match status" value="1"/>
</dbReference>
<organism evidence="2 3">
    <name type="scientific">Diploptera punctata</name>
    <name type="common">Pacific beetle cockroach</name>
    <dbReference type="NCBI Taxonomy" id="6984"/>
    <lineage>
        <taxon>Eukaryota</taxon>
        <taxon>Metazoa</taxon>
        <taxon>Ecdysozoa</taxon>
        <taxon>Arthropoda</taxon>
        <taxon>Hexapoda</taxon>
        <taxon>Insecta</taxon>
        <taxon>Pterygota</taxon>
        <taxon>Neoptera</taxon>
        <taxon>Polyneoptera</taxon>
        <taxon>Dictyoptera</taxon>
        <taxon>Blattodea</taxon>
        <taxon>Blaberoidea</taxon>
        <taxon>Blaberidae</taxon>
        <taxon>Diplopterinae</taxon>
        <taxon>Diploptera</taxon>
    </lineage>
</organism>
<dbReference type="Gene3D" id="1.20.1740.10">
    <property type="entry name" value="Amino acid/polyamine transporter I"/>
    <property type="match status" value="1"/>
</dbReference>
<comment type="caution">
    <text evidence="2">The sequence shown here is derived from an EMBL/GenBank/DDBJ whole genome shotgun (WGS) entry which is preliminary data.</text>
</comment>
<reference evidence="2" key="2">
    <citation type="submission" date="2023-05" db="EMBL/GenBank/DDBJ databases">
        <authorList>
            <person name="Fouks B."/>
        </authorList>
    </citation>
    <scope>NUCLEOTIDE SEQUENCE</scope>
    <source>
        <strain evidence="2">Stay&amp;Tobe</strain>
        <tissue evidence="2">Testes</tissue>
    </source>
</reference>